<feature type="domain" description="Ammonium transporter AmtB-like" evidence="10">
    <location>
        <begin position="29"/>
        <end position="108"/>
    </location>
</feature>
<feature type="transmembrane region" description="Helical" evidence="9">
    <location>
        <begin position="120"/>
        <end position="140"/>
    </location>
</feature>
<dbReference type="GO" id="GO:0005886">
    <property type="term" value="C:plasma membrane"/>
    <property type="evidence" value="ECO:0007669"/>
    <property type="project" value="TreeGrafter"/>
</dbReference>
<evidence type="ECO:0000256" key="6">
    <source>
        <dbReference type="ARBA" id="ARBA00023136"/>
    </source>
</evidence>
<dbReference type="SUPFAM" id="SSF56112">
    <property type="entry name" value="Protein kinase-like (PK-like)"/>
    <property type="match status" value="2"/>
</dbReference>
<feature type="transmembrane region" description="Helical" evidence="9">
    <location>
        <begin position="487"/>
        <end position="513"/>
    </location>
</feature>
<dbReference type="Gene3D" id="3.30.200.20">
    <property type="entry name" value="Phosphorylase Kinase, domain 1"/>
    <property type="match status" value="2"/>
</dbReference>
<evidence type="ECO:0000313" key="12">
    <source>
        <dbReference type="Proteomes" id="UP000728032"/>
    </source>
</evidence>
<feature type="transmembrane region" description="Helical" evidence="9">
    <location>
        <begin position="209"/>
        <end position="226"/>
    </location>
</feature>
<dbReference type="Pfam" id="PF00909">
    <property type="entry name" value="Ammonium_transp"/>
    <property type="match status" value="3"/>
</dbReference>
<evidence type="ECO:0000256" key="8">
    <source>
        <dbReference type="SAM" id="MobiDB-lite"/>
    </source>
</evidence>
<dbReference type="InterPro" id="IPR011009">
    <property type="entry name" value="Kinase-like_dom_sf"/>
</dbReference>
<evidence type="ECO:0000256" key="1">
    <source>
        <dbReference type="ARBA" id="ARBA00004141"/>
    </source>
</evidence>
<proteinExistence type="inferred from homology"/>
<keyword evidence="7" id="KW-0924">Ammonia transport</keyword>
<dbReference type="InterPro" id="IPR029020">
    <property type="entry name" value="Ammonium/urea_transptr"/>
</dbReference>
<accession>A0A7R9M669</accession>
<dbReference type="AlphaFoldDB" id="A0A7R9M669"/>
<gene>
    <name evidence="11" type="ORF">ONB1V03_LOCUS10978</name>
</gene>
<evidence type="ECO:0000256" key="2">
    <source>
        <dbReference type="ARBA" id="ARBA00005887"/>
    </source>
</evidence>
<feature type="transmembrane region" description="Helical" evidence="9">
    <location>
        <begin position="448"/>
        <end position="467"/>
    </location>
</feature>
<keyword evidence="12" id="KW-1185">Reference proteome</keyword>
<evidence type="ECO:0000256" key="5">
    <source>
        <dbReference type="ARBA" id="ARBA00022989"/>
    </source>
</evidence>
<evidence type="ECO:0000256" key="7">
    <source>
        <dbReference type="ARBA" id="ARBA00023177"/>
    </source>
</evidence>
<reference evidence="11" key="1">
    <citation type="submission" date="2020-11" db="EMBL/GenBank/DDBJ databases">
        <authorList>
            <person name="Tran Van P."/>
        </authorList>
    </citation>
    <scope>NUCLEOTIDE SEQUENCE</scope>
</reference>
<feature type="transmembrane region" description="Helical" evidence="9">
    <location>
        <begin position="27"/>
        <end position="48"/>
    </location>
</feature>
<feature type="domain" description="Ammonium transporter AmtB-like" evidence="10">
    <location>
        <begin position="122"/>
        <end position="320"/>
    </location>
</feature>
<dbReference type="EMBL" id="CAJPVJ010007819">
    <property type="protein sequence ID" value="CAG2171518.1"/>
    <property type="molecule type" value="Genomic_DNA"/>
</dbReference>
<dbReference type="Gene3D" id="3.90.1200.10">
    <property type="match status" value="1"/>
</dbReference>
<keyword evidence="5 9" id="KW-1133">Transmembrane helix</keyword>
<dbReference type="Proteomes" id="UP000728032">
    <property type="component" value="Unassembled WGS sequence"/>
</dbReference>
<feature type="transmembrane region" description="Helical" evidence="9">
    <location>
        <begin position="161"/>
        <end position="179"/>
    </location>
</feature>
<dbReference type="OrthoDB" id="534912at2759"/>
<evidence type="ECO:0000256" key="4">
    <source>
        <dbReference type="ARBA" id="ARBA00022692"/>
    </source>
</evidence>
<feature type="transmembrane region" description="Helical" evidence="9">
    <location>
        <begin position="233"/>
        <end position="255"/>
    </location>
</feature>
<feature type="transmembrane region" description="Helical" evidence="9">
    <location>
        <begin position="420"/>
        <end position="439"/>
    </location>
</feature>
<protein>
    <recommendedName>
        <fullName evidence="10">Ammonium transporter AmtB-like domain-containing protein</fullName>
    </recommendedName>
</protein>
<evidence type="ECO:0000259" key="10">
    <source>
        <dbReference type="Pfam" id="PF00909"/>
    </source>
</evidence>
<dbReference type="InterPro" id="IPR024041">
    <property type="entry name" value="NH4_transpt_AmtB-like_dom"/>
</dbReference>
<dbReference type="GO" id="GO:0097272">
    <property type="term" value="P:ammonium homeostasis"/>
    <property type="evidence" value="ECO:0007669"/>
    <property type="project" value="TreeGrafter"/>
</dbReference>
<name>A0A7R9M669_9ACAR</name>
<keyword evidence="3" id="KW-0813">Transport</keyword>
<comment type="similarity">
    <text evidence="2">Belongs to the ammonia transporter channel (TC 1.A.11.2) family.</text>
</comment>
<feature type="transmembrane region" description="Helical" evidence="9">
    <location>
        <begin position="311"/>
        <end position="332"/>
    </location>
</feature>
<organism evidence="11">
    <name type="scientific">Oppiella nova</name>
    <dbReference type="NCBI Taxonomy" id="334625"/>
    <lineage>
        <taxon>Eukaryota</taxon>
        <taxon>Metazoa</taxon>
        <taxon>Ecdysozoa</taxon>
        <taxon>Arthropoda</taxon>
        <taxon>Chelicerata</taxon>
        <taxon>Arachnida</taxon>
        <taxon>Acari</taxon>
        <taxon>Acariformes</taxon>
        <taxon>Sarcoptiformes</taxon>
        <taxon>Oribatida</taxon>
        <taxon>Brachypylina</taxon>
        <taxon>Oppioidea</taxon>
        <taxon>Oppiidae</taxon>
        <taxon>Oppiella</taxon>
    </lineage>
</organism>
<feature type="transmembrane region" description="Helical" evidence="9">
    <location>
        <begin position="267"/>
        <end position="290"/>
    </location>
</feature>
<feature type="region of interest" description="Disordered" evidence="8">
    <location>
        <begin position="1"/>
        <end position="21"/>
    </location>
</feature>
<keyword evidence="6 9" id="KW-0472">Membrane</keyword>
<sequence length="956" mass="107935">MSTAPELAPSNVYNPNVPSAEPTSDDATWILTSAFVIFTMQTGFGLLESGACAKKNEVNILMKNVADVVLGGLFYWAIGYGLQFGDDEGHTGWYGAGYWFLDSDDDHMGPSFANISWDDATWILTSSFIIFTMQTGFSLLESGFVRRKNHVSIILKNCCDPLFCGLAFWTIGYGLSLTTDTEYDNPFIGFGNFLVESSEDNMGQLYASYTYRLSLACVAVTIVLGAMAERITFVAYCIFSFFITIMFSIPSYWVWSPNGFLRHMNAVDIAGCSTVHLLGGMSGLVSTLILKPRLGRFSANSGAFAMSSPTNALLGTYMLWSVTSLIIIRHFLNALHLRWGWVGLHMSSTFGVSNNKWKYAARSAVSTIIASSTGGLNGLLLSYIFMKRKFDIKVFICGLLSGLVSVSGGCTLYQPWEAVIIAYIGSLLSISNIPLLRLLKIDDPINTISIHLVASIWGMLVMALMIQKDTLLQMTHNQMGLIYGGSVDFLLVQLLTIAVIGVWSAFATALVLYSIRTAIPIRLTLNDELRGADYIEHNTSHEANDDTLLPQNTSLKSSQSVARMRLKKVLNALKATHRFSSYHHKNAFLKRQVKENQAKTLALSWPSSAAQGSHSVWCDISIDDIEVRRLSGGLTNQLYYCALNEDLRNSDETEPKEVAIRLYQDKHFNNWDNEGNERLTDVIIALIMSEKNLGPKIYGLFESGQIMAYYQHKCFRSEEQKDPKLVQKVAQKLARIHSTVIPIKKKTNFVFNFFDNFYAEAYKLFDIKSLIDEYNCEALKAHDLKEELEWLKETIIKTDSPVTFAHIDYRGSNIMVTESNDIMLCDFEYSCNEYRGWDFGTLFTEWGGKVGEFNRDIPDDEIIRPFIEWYIEESIGADMMYKQYFQRKHKFIEDKLHYFKGCSVWSHISIDDIQVKRLSGGLTNQLYYCALNDDLRNSEENEPKEVAIRLYHKIGY</sequence>
<dbReference type="SUPFAM" id="SSF111352">
    <property type="entry name" value="Ammonium transporter"/>
    <property type="match status" value="2"/>
</dbReference>
<dbReference type="PANTHER" id="PTHR11730">
    <property type="entry name" value="AMMONIUM TRANSPORTER"/>
    <property type="match status" value="1"/>
</dbReference>
<dbReference type="FunFam" id="1.10.3430.10:FF:000008">
    <property type="entry name" value="Ammonium transporter"/>
    <property type="match status" value="1"/>
</dbReference>
<feature type="compositionally biased region" description="Polar residues" evidence="8">
    <location>
        <begin position="11"/>
        <end position="21"/>
    </location>
</feature>
<evidence type="ECO:0000256" key="3">
    <source>
        <dbReference type="ARBA" id="ARBA00022448"/>
    </source>
</evidence>
<feature type="domain" description="Ammonium transporter AmtB-like" evidence="10">
    <location>
        <begin position="334"/>
        <end position="540"/>
    </location>
</feature>
<dbReference type="PANTHER" id="PTHR11730:SF58">
    <property type="entry name" value="AMMONIUM TRANSPORTER"/>
    <property type="match status" value="1"/>
</dbReference>
<feature type="transmembrane region" description="Helical" evidence="9">
    <location>
        <begin position="392"/>
        <end position="414"/>
    </location>
</feature>
<dbReference type="EMBL" id="OC922644">
    <property type="protein sequence ID" value="CAD7654331.1"/>
    <property type="molecule type" value="Genomic_DNA"/>
</dbReference>
<dbReference type="Pfam" id="PF01633">
    <property type="entry name" value="Choline_kinase"/>
    <property type="match status" value="1"/>
</dbReference>
<comment type="subcellular location">
    <subcellularLocation>
        <location evidence="1">Membrane</location>
        <topology evidence="1">Multi-pass membrane protein</topology>
    </subcellularLocation>
</comment>
<dbReference type="Gene3D" id="1.10.3430.10">
    <property type="entry name" value="Ammonium transporter AmtB like domains"/>
    <property type="match status" value="2"/>
</dbReference>
<keyword evidence="4 9" id="KW-0812">Transmembrane</keyword>
<evidence type="ECO:0000256" key="9">
    <source>
        <dbReference type="SAM" id="Phobius"/>
    </source>
</evidence>
<dbReference type="GO" id="GO:0008519">
    <property type="term" value="F:ammonium channel activity"/>
    <property type="evidence" value="ECO:0007669"/>
    <property type="project" value="InterPro"/>
</dbReference>
<evidence type="ECO:0000313" key="11">
    <source>
        <dbReference type="EMBL" id="CAD7654331.1"/>
    </source>
</evidence>
<feature type="transmembrane region" description="Helical" evidence="9">
    <location>
        <begin position="364"/>
        <end position="385"/>
    </location>
</feature>